<evidence type="ECO:0000259" key="4">
    <source>
        <dbReference type="Pfam" id="PF01578"/>
    </source>
</evidence>
<dbReference type="EMBL" id="NQWI01000053">
    <property type="protein sequence ID" value="PDW02757.1"/>
    <property type="molecule type" value="Genomic_DNA"/>
</dbReference>
<reference evidence="7" key="1">
    <citation type="submission" date="2017-08" db="EMBL/GenBank/DDBJ databases">
        <authorList>
            <person name="Grouzdev D.S."/>
            <person name="Gaisin V.A."/>
            <person name="Rysina M.S."/>
            <person name="Gorlenko V.M."/>
        </authorList>
    </citation>
    <scope>NUCLEOTIDE SEQUENCE [LARGE SCALE GENOMIC DNA]</scope>
    <source>
        <strain evidence="7">Kir15-3F</strain>
    </source>
</reference>
<feature type="transmembrane region" description="Helical" evidence="3">
    <location>
        <begin position="249"/>
        <end position="267"/>
    </location>
</feature>
<evidence type="ECO:0000259" key="5">
    <source>
        <dbReference type="Pfam" id="PF16327"/>
    </source>
</evidence>
<evidence type="ECO:0000256" key="2">
    <source>
        <dbReference type="ARBA" id="ARBA00022748"/>
    </source>
</evidence>
<feature type="transmembrane region" description="Helical" evidence="3">
    <location>
        <begin position="119"/>
        <end position="138"/>
    </location>
</feature>
<feature type="transmembrane region" description="Helical" evidence="3">
    <location>
        <begin position="746"/>
        <end position="766"/>
    </location>
</feature>
<feature type="transmembrane region" description="Helical" evidence="3">
    <location>
        <begin position="40"/>
        <end position="61"/>
    </location>
</feature>
<proteinExistence type="inferred from homology"/>
<feature type="transmembrane region" description="Helical" evidence="3">
    <location>
        <begin position="425"/>
        <end position="444"/>
    </location>
</feature>
<dbReference type="RefSeq" id="WP_097644415.1">
    <property type="nucleotide sequence ID" value="NZ_NQWI01000053.1"/>
</dbReference>
<keyword evidence="3" id="KW-0472">Membrane</keyword>
<feature type="transmembrane region" description="Helical" evidence="3">
    <location>
        <begin position="352"/>
        <end position="376"/>
    </location>
</feature>
<feature type="transmembrane region" description="Helical" evidence="3">
    <location>
        <begin position="171"/>
        <end position="196"/>
    </location>
</feature>
<evidence type="ECO:0000313" key="6">
    <source>
        <dbReference type="EMBL" id="PDW02757.1"/>
    </source>
</evidence>
<keyword evidence="3" id="KW-0812">Transmembrane</keyword>
<comment type="caution">
    <text evidence="6">The sequence shown here is derived from an EMBL/GenBank/DDBJ whole genome shotgun (WGS) entry which is preliminary data.</text>
</comment>
<keyword evidence="3" id="KW-1133">Transmembrane helix</keyword>
<dbReference type="AlphaFoldDB" id="A0A2A6RI52"/>
<dbReference type="GO" id="GO:0020037">
    <property type="term" value="F:heme binding"/>
    <property type="evidence" value="ECO:0007669"/>
    <property type="project" value="InterPro"/>
</dbReference>
<dbReference type="GO" id="GO:0016020">
    <property type="term" value="C:membrane"/>
    <property type="evidence" value="ECO:0007669"/>
    <property type="project" value="InterPro"/>
</dbReference>
<keyword evidence="7" id="KW-1185">Reference proteome</keyword>
<dbReference type="PANTHER" id="PTHR43653:SF1">
    <property type="entry name" value="CYTOCHROME C-TYPE BIOGENESIS PROTEIN CCMF"/>
    <property type="match status" value="1"/>
</dbReference>
<dbReference type="GO" id="GO:0015232">
    <property type="term" value="F:heme transmembrane transporter activity"/>
    <property type="evidence" value="ECO:0007669"/>
    <property type="project" value="InterPro"/>
</dbReference>
<dbReference type="InterPro" id="IPR003567">
    <property type="entry name" value="Cyt_c_biogenesis"/>
</dbReference>
<evidence type="ECO:0000256" key="1">
    <source>
        <dbReference type="ARBA" id="ARBA00009186"/>
    </source>
</evidence>
<dbReference type="InterPro" id="IPR002541">
    <property type="entry name" value="Cyt_c_assembly"/>
</dbReference>
<name>A0A2A6RI52_9CHLR</name>
<feature type="transmembrane region" description="Helical" evidence="3">
    <location>
        <begin position="6"/>
        <end position="28"/>
    </location>
</feature>
<feature type="transmembrane region" description="Helical" evidence="3">
    <location>
        <begin position="208"/>
        <end position="229"/>
    </location>
</feature>
<dbReference type="GO" id="GO:0017004">
    <property type="term" value="P:cytochrome complex assembly"/>
    <property type="evidence" value="ECO:0007669"/>
    <property type="project" value="UniProtKB-KW"/>
</dbReference>
<protein>
    <submittedName>
        <fullName evidence="6">Cytochrome C biogenesis protein</fullName>
    </submittedName>
</protein>
<feature type="transmembrane region" description="Helical" evidence="3">
    <location>
        <begin position="480"/>
        <end position="498"/>
    </location>
</feature>
<dbReference type="InterPro" id="IPR032523">
    <property type="entry name" value="CcmF_C"/>
</dbReference>
<dbReference type="PRINTS" id="PR01410">
    <property type="entry name" value="CCBIOGENESIS"/>
</dbReference>
<keyword evidence="2" id="KW-0201">Cytochrome c-type biogenesis</keyword>
<dbReference type="Proteomes" id="UP000220527">
    <property type="component" value="Unassembled WGS sequence"/>
</dbReference>
<feature type="domain" description="Cytochrome c-type biogenesis protein CcmF C-terminal" evidence="5">
    <location>
        <begin position="399"/>
        <end position="611"/>
    </location>
</feature>
<feature type="transmembrane region" description="Helical" evidence="3">
    <location>
        <begin position="311"/>
        <end position="332"/>
    </location>
</feature>
<gene>
    <name evidence="6" type="ORF">CJ255_12365</name>
</gene>
<evidence type="ECO:0000256" key="3">
    <source>
        <dbReference type="SAM" id="Phobius"/>
    </source>
</evidence>
<dbReference type="PANTHER" id="PTHR43653">
    <property type="entry name" value="CYTOCHROME C ASSEMBLY PROTEIN-RELATED"/>
    <property type="match status" value="1"/>
</dbReference>
<dbReference type="Pfam" id="PF16327">
    <property type="entry name" value="CcmF_C"/>
    <property type="match status" value="1"/>
</dbReference>
<feature type="transmembrane region" description="Helical" evidence="3">
    <location>
        <begin position="510"/>
        <end position="532"/>
    </location>
</feature>
<sequence>MYLLGTFLIVTAIAMALLAVGSYAVVIRQGGSTPLLYGRFGVYASLGAVVMAWTLMITLFLARRFDIEYVNNYSSRELDLFFTVAASWAGQPGSFLIWILFGSLASALLIKRSRHFEPYALLVFMLVQAGLLTFVLILNPFKPLIDPATGLQLTPPDGRGLNPLLHNFWMIIHPPVLFVGYALATVPFAFAVGALIRRDYDTWVARALPWTLAAWSFLGLGLLLGGYWAYETLGWGGYWGWDPVENSSLVPWLTLTALLHGMLVQRIGGGLRKTNLLLALMTYVLVFYATFLTRSGVYANFSVHSFVAEGIFEGLVAFLVLLFAGSLSLLLWRSRDIPARGLSDKFFSRDSFFVLGILTIVLVALVVGLGTSMPVISAIPGVGHTLQGWMGAAFELDDGTLMNPQAQPFEDGRFSLAPSFYQQTTPPLALVAVVLMTLGPLLGWRDSNLSNLLRALRWPALAAVIATVVAMFISVRDILALFYVAGATFALGTNLVMIQRTLKSGWMRIGGYLAHVGFAIMLLGFVGSSAYATPDTRLTLAPGERAEIFGYEFTFNGYQLDENDHGVLDFTVSNGERTFSAQPYLYENRMMGMTITAPSIHSFLWYDLYISPAGYDPERDQARPVLGQSESADVGPYHVTFLGFNLDRDDMAGGSDLSVGARLMVRYEGQNYQLEPLVQIVNNTPSGQQELQYIPADLPGGHGAQLTMVSLDPGTRRVMLQASGPGMENLPVTEAKGVIAVSVKPLVILVWVGATLFLIGGFIATLRRYLENHALLAGVRPRLPRGWSLGGARLGSRGVGR</sequence>
<feature type="domain" description="Cytochrome c assembly protein" evidence="4">
    <location>
        <begin position="91"/>
        <end position="295"/>
    </location>
</feature>
<feature type="transmembrane region" description="Helical" evidence="3">
    <location>
        <begin position="81"/>
        <end position="110"/>
    </location>
</feature>
<comment type="similarity">
    <text evidence="1">Belongs to the CcmF/CycK/Ccl1/NrfE/CcsA family.</text>
</comment>
<feature type="transmembrane region" description="Helical" evidence="3">
    <location>
        <begin position="456"/>
        <end position="474"/>
    </location>
</feature>
<organism evidence="6 7">
    <name type="scientific">Candidatus Viridilinea mediisalina</name>
    <dbReference type="NCBI Taxonomy" id="2024553"/>
    <lineage>
        <taxon>Bacteria</taxon>
        <taxon>Bacillati</taxon>
        <taxon>Chloroflexota</taxon>
        <taxon>Chloroflexia</taxon>
        <taxon>Chloroflexales</taxon>
        <taxon>Chloroflexineae</taxon>
        <taxon>Oscillochloridaceae</taxon>
        <taxon>Candidatus Viridilinea</taxon>
    </lineage>
</organism>
<dbReference type="Pfam" id="PF01578">
    <property type="entry name" value="Cytochrom_C_asm"/>
    <property type="match status" value="1"/>
</dbReference>
<accession>A0A2A6RI52</accession>
<dbReference type="OrthoDB" id="9761451at2"/>
<feature type="transmembrane region" description="Helical" evidence="3">
    <location>
        <begin position="274"/>
        <end position="291"/>
    </location>
</feature>
<evidence type="ECO:0000313" key="7">
    <source>
        <dbReference type="Proteomes" id="UP000220527"/>
    </source>
</evidence>